<evidence type="ECO:0000256" key="1">
    <source>
        <dbReference type="ARBA" id="ARBA00004323"/>
    </source>
</evidence>
<dbReference type="GeneID" id="105041137"/>
<keyword evidence="7" id="KW-1133">Transmembrane helix</keyword>
<evidence type="ECO:0000256" key="6">
    <source>
        <dbReference type="SAM" id="MobiDB-lite"/>
    </source>
</evidence>
<comment type="subcellular location">
    <subcellularLocation>
        <location evidence="1">Golgi apparatus membrane</location>
        <topology evidence="1">Single-pass type II membrane protein</topology>
    </subcellularLocation>
</comment>
<keyword evidence="7" id="KW-0472">Membrane</keyword>
<dbReference type="GO" id="GO:0016763">
    <property type="term" value="F:pentosyltransferase activity"/>
    <property type="evidence" value="ECO:0007669"/>
    <property type="project" value="UniProtKB-ARBA"/>
</dbReference>
<comment type="pathway">
    <text evidence="2">Glycan metabolism.</text>
</comment>
<dbReference type="InterPro" id="IPR007657">
    <property type="entry name" value="Glycosyltransferase_61"/>
</dbReference>
<feature type="compositionally biased region" description="Polar residues" evidence="6">
    <location>
        <begin position="107"/>
        <end position="116"/>
    </location>
</feature>
<evidence type="ECO:0000313" key="9">
    <source>
        <dbReference type="Proteomes" id="UP000504607"/>
    </source>
</evidence>
<evidence type="ECO:0000259" key="8">
    <source>
        <dbReference type="Pfam" id="PF04577"/>
    </source>
</evidence>
<dbReference type="Proteomes" id="UP000504607">
    <property type="component" value="Chromosome 3"/>
</dbReference>
<dbReference type="InParanoid" id="A0A6I9QWN2"/>
<sequence>MGYEAKLVRSFSRIEPQKLGLGLLATCFLVSLVYISVTDTFAVRFPILNSWLSSSKRAAATSPLVETTLSSPQLEVGLENTTHESRPSCDDADPRSSVCGENDAIETHQNSSSTASYVPFRKEEFSNSTQELVSSSQSLEVGLENTTHESRPICDDVDPRSSVCAKNDATETYQNSSSTASYVPFRKEEFSNGTPEVGSEKVEQGISQPCDTKSGHCETDSDGRTQKNMSTIVDPLPIPLTSSSSEKDERIEDLEAERKPLCDTSARRVDVCEMDGDVRILGKNSSVIYMTPSKIGALRRSESWKVRPYARKTDKAAMAHVREVSLKSLENYEEAPRCTVHHTVPAIVFSIAGYTGNYFHDFTDVLVPLFLTSYQFNGEVQFLVTNFKLWWIHKYLPIFKKLSNYEIIDFDNDEGVHCFKHAIVGLKAHSDMIIDPSKAPNGYSMVDFTRFLRSAYSLERSSPIRIGEHPGKKPRLLIIARSRTRRFVNVDKIIRMAEKLGFEVVVSEADNNVTRFAHIVNSCDVMMGVHGAGLTNLVFLPTNAILIQVVPWGGLDWIATTYFNKPSKGMNLRYLEYSITEEESTLIDQYPRDHAVFKDPSSIHKLGWAGMMEVFLVKQNVRLNVRRFRPVLIKALKLLHQ</sequence>
<evidence type="ECO:0000256" key="5">
    <source>
        <dbReference type="ARBA" id="ARBA00023180"/>
    </source>
</evidence>
<keyword evidence="9" id="KW-1185">Reference proteome</keyword>
<evidence type="ECO:0000256" key="2">
    <source>
        <dbReference type="ARBA" id="ARBA00004881"/>
    </source>
</evidence>
<dbReference type="GO" id="GO:0000139">
    <property type="term" value="C:Golgi membrane"/>
    <property type="evidence" value="ECO:0007669"/>
    <property type="project" value="UniProtKB-SubCell"/>
</dbReference>
<protein>
    <submittedName>
        <fullName evidence="10">Alpha-1,3-arabinosyltransferase XAT3 isoform X1</fullName>
    </submittedName>
</protein>
<dbReference type="OrthoDB" id="529273at2759"/>
<reference evidence="10" key="1">
    <citation type="submission" date="2025-08" db="UniProtKB">
        <authorList>
            <consortium name="RefSeq"/>
        </authorList>
    </citation>
    <scope>IDENTIFICATION</scope>
</reference>
<accession>A0A6I9QWN2</accession>
<evidence type="ECO:0000256" key="4">
    <source>
        <dbReference type="ARBA" id="ARBA00022679"/>
    </source>
</evidence>
<evidence type="ECO:0000256" key="3">
    <source>
        <dbReference type="ARBA" id="ARBA00022676"/>
    </source>
</evidence>
<keyword evidence="7" id="KW-0812">Transmembrane</keyword>
<keyword evidence="3" id="KW-0328">Glycosyltransferase</keyword>
<name>A0A6I9QWN2_ELAGV</name>
<feature type="domain" description="Glycosyltransferase 61 catalytic" evidence="8">
    <location>
        <begin position="358"/>
        <end position="546"/>
    </location>
</feature>
<gene>
    <name evidence="10" type="primary">LOC105041137</name>
</gene>
<feature type="compositionally biased region" description="Basic and acidic residues" evidence="6">
    <location>
        <begin position="213"/>
        <end position="225"/>
    </location>
</feature>
<dbReference type="PANTHER" id="PTHR20961">
    <property type="entry name" value="GLYCOSYLTRANSFERASE"/>
    <property type="match status" value="1"/>
</dbReference>
<keyword evidence="4" id="KW-0808">Transferase</keyword>
<feature type="region of interest" description="Disordered" evidence="6">
    <location>
        <begin position="190"/>
        <end position="252"/>
    </location>
</feature>
<evidence type="ECO:0000313" key="10">
    <source>
        <dbReference type="RefSeq" id="XP_010916271.1"/>
    </source>
</evidence>
<organism evidence="9 10">
    <name type="scientific">Elaeis guineensis var. tenera</name>
    <name type="common">Oil palm</name>
    <dbReference type="NCBI Taxonomy" id="51953"/>
    <lineage>
        <taxon>Eukaryota</taxon>
        <taxon>Viridiplantae</taxon>
        <taxon>Streptophyta</taxon>
        <taxon>Embryophyta</taxon>
        <taxon>Tracheophyta</taxon>
        <taxon>Spermatophyta</taxon>
        <taxon>Magnoliopsida</taxon>
        <taxon>Liliopsida</taxon>
        <taxon>Arecaceae</taxon>
        <taxon>Arecoideae</taxon>
        <taxon>Cocoseae</taxon>
        <taxon>Elaeidinae</taxon>
        <taxon>Elaeis</taxon>
    </lineage>
</organism>
<feature type="transmembrane region" description="Helical" evidence="7">
    <location>
        <begin position="19"/>
        <end position="37"/>
    </location>
</feature>
<feature type="region of interest" description="Disordered" evidence="6">
    <location>
        <begin position="79"/>
        <end position="116"/>
    </location>
</feature>
<dbReference type="Pfam" id="PF04577">
    <property type="entry name" value="Glyco_transf_61"/>
    <property type="match status" value="1"/>
</dbReference>
<dbReference type="InterPro" id="IPR049625">
    <property type="entry name" value="Glyco_transf_61_cat"/>
</dbReference>
<evidence type="ECO:0000256" key="7">
    <source>
        <dbReference type="SAM" id="Phobius"/>
    </source>
</evidence>
<feature type="compositionally biased region" description="Basic and acidic residues" evidence="6">
    <location>
        <begin position="81"/>
        <end position="94"/>
    </location>
</feature>
<dbReference type="AlphaFoldDB" id="A0A6I9QWN2"/>
<keyword evidence="5" id="KW-0325">Glycoprotein</keyword>
<proteinExistence type="predicted"/>
<dbReference type="KEGG" id="egu:105041137"/>
<dbReference type="RefSeq" id="XP_010916271.1">
    <property type="nucleotide sequence ID" value="XM_010917969.2"/>
</dbReference>
<dbReference type="PANTHER" id="PTHR20961:SF5">
    <property type="entry name" value="GLYCOSYLTRANSFERASE-RELATED"/>
    <property type="match status" value="1"/>
</dbReference>